<organism evidence="1 2">
    <name type="scientific">Prevotella denticola</name>
    <dbReference type="NCBI Taxonomy" id="28129"/>
    <lineage>
        <taxon>Bacteria</taxon>
        <taxon>Pseudomonadati</taxon>
        <taxon>Bacteroidota</taxon>
        <taxon>Bacteroidia</taxon>
        <taxon>Bacteroidales</taxon>
        <taxon>Prevotellaceae</taxon>
        <taxon>Prevotella</taxon>
    </lineage>
</organism>
<dbReference type="AlphaFoldDB" id="A0A379E271"/>
<protein>
    <submittedName>
        <fullName evidence="1">Uncharacterized protein</fullName>
    </submittedName>
</protein>
<evidence type="ECO:0000313" key="2">
    <source>
        <dbReference type="Proteomes" id="UP000255469"/>
    </source>
</evidence>
<sequence>MHTGWGIALYLPNKIGHIGRLIQFLCQSNDVSTFSYPEVIPLVEICIYLE</sequence>
<dbReference type="EMBL" id="UGTM01000001">
    <property type="protein sequence ID" value="SUB86520.1"/>
    <property type="molecule type" value="Genomic_DNA"/>
</dbReference>
<evidence type="ECO:0000313" key="1">
    <source>
        <dbReference type="EMBL" id="SUB86520.1"/>
    </source>
</evidence>
<accession>A0A379E271</accession>
<proteinExistence type="predicted"/>
<dbReference type="Proteomes" id="UP000255469">
    <property type="component" value="Unassembled WGS sequence"/>
</dbReference>
<gene>
    <name evidence="1" type="ORF">NCTC13067_00159</name>
</gene>
<name>A0A379E271_9BACT</name>
<reference evidence="1 2" key="1">
    <citation type="submission" date="2018-06" db="EMBL/GenBank/DDBJ databases">
        <authorList>
            <consortium name="Pathogen Informatics"/>
            <person name="Doyle S."/>
        </authorList>
    </citation>
    <scope>NUCLEOTIDE SEQUENCE [LARGE SCALE GENOMIC DNA]</scope>
    <source>
        <strain evidence="1 2">NCTC13067</strain>
    </source>
</reference>